<accession>A0A0B4EK11</accession>
<comment type="caution">
    <text evidence="1">The sequence shown here is derived from an EMBL/GenBank/DDBJ whole genome shotgun (WGS) entry which is preliminary data.</text>
</comment>
<evidence type="ECO:0000313" key="2">
    <source>
        <dbReference type="Proteomes" id="UP000031196"/>
    </source>
</evidence>
<sequence>MVSLDEYKAVYGGREPLVPDGGDGLGDGGCNIIRKDTGGVIGRWSSWEMASRALNRLQKLGSGFEYRLEESHTWVDGKDSSSTCTACNLIRRPPGALTSRLDM</sequence>
<dbReference type="EMBL" id="JWTB01000018">
    <property type="protein sequence ID" value="KIC66993.1"/>
    <property type="molecule type" value="Genomic_DNA"/>
</dbReference>
<dbReference type="AlphaFoldDB" id="A0A0B4EK11"/>
<protein>
    <submittedName>
        <fullName evidence="1">Uncharacterized protein</fullName>
    </submittedName>
</protein>
<evidence type="ECO:0000313" key="1">
    <source>
        <dbReference type="EMBL" id="KIC66993.1"/>
    </source>
</evidence>
<gene>
    <name evidence="1" type="ORF">RM50_09525</name>
</gene>
<proteinExistence type="predicted"/>
<name>A0A0B4EK11_PSEPS</name>
<organism evidence="1 2">
    <name type="scientific">Pseudarthrobacter phenanthrenivorans</name>
    <name type="common">Arthrobacter phenanthrenivorans</name>
    <dbReference type="NCBI Taxonomy" id="361575"/>
    <lineage>
        <taxon>Bacteria</taxon>
        <taxon>Bacillati</taxon>
        <taxon>Actinomycetota</taxon>
        <taxon>Actinomycetes</taxon>
        <taxon>Micrococcales</taxon>
        <taxon>Micrococcaceae</taxon>
        <taxon>Pseudarthrobacter</taxon>
    </lineage>
</organism>
<dbReference type="RefSeq" id="WP_043452249.1">
    <property type="nucleotide sequence ID" value="NZ_JBFBKS010000004.1"/>
</dbReference>
<reference evidence="1 2" key="1">
    <citation type="submission" date="2014-12" db="EMBL/GenBank/DDBJ databases">
        <title>Genome sequencing of Arthrobacter phenanthrenivorans SWC37.</title>
        <authorList>
            <person name="Tan P.W."/>
            <person name="Chan K.-G."/>
        </authorList>
    </citation>
    <scope>NUCLEOTIDE SEQUENCE [LARGE SCALE GENOMIC DNA]</scope>
    <source>
        <strain evidence="1 2">SWC37</strain>
    </source>
</reference>
<dbReference type="Proteomes" id="UP000031196">
    <property type="component" value="Unassembled WGS sequence"/>
</dbReference>